<dbReference type="RefSeq" id="WP_136224042.1">
    <property type="nucleotide sequence ID" value="NZ_CP165727.1"/>
</dbReference>
<feature type="chain" id="PRO_5044264844" evidence="1">
    <location>
        <begin position="26"/>
        <end position="215"/>
    </location>
</feature>
<protein>
    <submittedName>
        <fullName evidence="2">Uncharacterized protein</fullName>
    </submittedName>
</protein>
<gene>
    <name evidence="2" type="ORF">AB5J51_37490</name>
</gene>
<keyword evidence="1" id="KW-0732">Signal</keyword>
<reference evidence="2" key="1">
    <citation type="submission" date="2024-08" db="EMBL/GenBank/DDBJ databases">
        <authorList>
            <person name="Yu S.T."/>
        </authorList>
    </citation>
    <scope>NUCLEOTIDE SEQUENCE</scope>
    <source>
        <strain evidence="2">R33</strain>
    </source>
</reference>
<name>A0AB39YI54_9ACTN</name>
<accession>A0AB39YI54</accession>
<organism evidence="2">
    <name type="scientific">Streptomyces sp. R33</name>
    <dbReference type="NCBI Taxonomy" id="3238629"/>
    <lineage>
        <taxon>Bacteria</taxon>
        <taxon>Bacillati</taxon>
        <taxon>Actinomycetota</taxon>
        <taxon>Actinomycetes</taxon>
        <taxon>Kitasatosporales</taxon>
        <taxon>Streptomycetaceae</taxon>
        <taxon>Streptomyces</taxon>
    </lineage>
</organism>
<dbReference type="EMBL" id="CP165727">
    <property type="protein sequence ID" value="XDV68227.1"/>
    <property type="molecule type" value="Genomic_DNA"/>
</dbReference>
<dbReference type="Gene3D" id="2.60.120.260">
    <property type="entry name" value="Galactose-binding domain-like"/>
    <property type="match status" value="1"/>
</dbReference>
<sequence length="215" mass="22858">MRKRARRASILAAATAVAATSMFMAAPNASAGTSEIANAGFESGNASWNEKVTPFAGHLINNSSAWPAHSGTGKAELGGKGLTGISRISQQITVPAYRVPVLSFWVRSDVVSGGASGFGFRQLIVEATAEDGTPYELHDRMNKAGTNGSYEKVTVTLPDAFYGSSPQKVNISFMAIEDAANRMPFLIDDVNMEYRFKVIDRPVIIPGGIFRPIGG</sequence>
<evidence type="ECO:0000256" key="1">
    <source>
        <dbReference type="SAM" id="SignalP"/>
    </source>
</evidence>
<evidence type="ECO:0000313" key="2">
    <source>
        <dbReference type="EMBL" id="XDV68227.1"/>
    </source>
</evidence>
<proteinExistence type="predicted"/>
<feature type="signal peptide" evidence="1">
    <location>
        <begin position="1"/>
        <end position="25"/>
    </location>
</feature>
<dbReference type="AlphaFoldDB" id="A0AB39YI54"/>